<dbReference type="OrthoDB" id="9788539at2"/>
<keyword evidence="3" id="KW-0378">Hydrolase</keyword>
<evidence type="ECO:0000256" key="4">
    <source>
        <dbReference type="ARBA" id="ARBA00022912"/>
    </source>
</evidence>
<dbReference type="STRING" id="1299998.AUL39_08230"/>
<dbReference type="PANTHER" id="PTHR39181:SF1">
    <property type="entry name" value="TYROSINE-PROTEIN PHOSPHATASE YWQE"/>
    <property type="match status" value="1"/>
</dbReference>
<dbReference type="SUPFAM" id="SSF89550">
    <property type="entry name" value="PHP domain-like"/>
    <property type="match status" value="1"/>
</dbReference>
<dbReference type="Pfam" id="PF19567">
    <property type="entry name" value="CpsB_CapC"/>
    <property type="match status" value="1"/>
</dbReference>
<proteinExistence type="inferred from homology"/>
<sequence length="213" mass="23689">MHDIHCHILPGVDDGSSSMEESLAMLKAARAAGVTEITCTPHCRDPYFDYDAMWQAFYQLQDAAGDFPLHMGFEVNHHKLMDLGMGWARVLGCYGTADFLLELSVNASPSRFADYERTIFKLQGMGYNVIIAHPERYVAVQKDVGLARELVDMGCRLQASADFIAGGRLGAEKRPAIELMKQGLYTFIASDAHCVKHYQYLAKALRKYGSCLA</sequence>
<dbReference type="Gene3D" id="3.20.20.140">
    <property type="entry name" value="Metal-dependent hydrolases"/>
    <property type="match status" value="1"/>
</dbReference>
<dbReference type="EC" id="3.1.3.48" evidence="2"/>
<evidence type="ECO:0000256" key="3">
    <source>
        <dbReference type="ARBA" id="ARBA00022801"/>
    </source>
</evidence>
<dbReference type="GO" id="GO:0030145">
    <property type="term" value="F:manganese ion binding"/>
    <property type="evidence" value="ECO:0007669"/>
    <property type="project" value="InterPro"/>
</dbReference>
<accession>A0A100YV01</accession>
<evidence type="ECO:0000313" key="6">
    <source>
        <dbReference type="EMBL" id="KUH58190.1"/>
    </source>
</evidence>
<name>A0A100YV01_TRASO</name>
<dbReference type="AlphaFoldDB" id="A0A100YV01"/>
<evidence type="ECO:0000313" key="7">
    <source>
        <dbReference type="Proteomes" id="UP000054078"/>
    </source>
</evidence>
<evidence type="ECO:0000256" key="1">
    <source>
        <dbReference type="ARBA" id="ARBA00005750"/>
    </source>
</evidence>
<dbReference type="InterPro" id="IPR016195">
    <property type="entry name" value="Pol/histidinol_Pase-like"/>
</dbReference>
<comment type="caution">
    <text evidence="6">The sequence shown here is derived from an EMBL/GenBank/DDBJ whole genome shotgun (WGS) entry which is preliminary data.</text>
</comment>
<dbReference type="RefSeq" id="WP_059055192.1">
    <property type="nucleotide sequence ID" value="NZ_LOJF01000010.1"/>
</dbReference>
<dbReference type="PIRSF" id="PIRSF016557">
    <property type="entry name" value="Caps_synth_CpsB"/>
    <property type="match status" value="1"/>
</dbReference>
<dbReference type="PANTHER" id="PTHR39181">
    <property type="entry name" value="TYROSINE-PROTEIN PHOSPHATASE YWQE"/>
    <property type="match status" value="1"/>
</dbReference>
<reference evidence="6 7" key="1">
    <citation type="submission" date="2015-12" db="EMBL/GenBank/DDBJ databases">
        <title>Draft Genome Sequence of Olsenella scatoligenes SK9K4T; a Producer of 3-Methylindole- (skatole) and 4-Methylphenol- (p-cresol) Isolated from Pig Feces.</title>
        <authorList>
            <person name="Li X."/>
            <person name="Borg B."/>
            <person name="Canibe N."/>
        </authorList>
    </citation>
    <scope>NUCLEOTIDE SEQUENCE [LARGE SCALE GENOMIC DNA]</scope>
    <source>
        <strain evidence="6 7">SK9K4</strain>
    </source>
</reference>
<evidence type="ECO:0000256" key="5">
    <source>
        <dbReference type="ARBA" id="ARBA00051722"/>
    </source>
</evidence>
<comment type="catalytic activity">
    <reaction evidence="5">
        <text>O-phospho-L-tyrosyl-[protein] + H2O = L-tyrosyl-[protein] + phosphate</text>
        <dbReference type="Rhea" id="RHEA:10684"/>
        <dbReference type="Rhea" id="RHEA-COMP:10136"/>
        <dbReference type="Rhea" id="RHEA-COMP:20101"/>
        <dbReference type="ChEBI" id="CHEBI:15377"/>
        <dbReference type="ChEBI" id="CHEBI:43474"/>
        <dbReference type="ChEBI" id="CHEBI:46858"/>
        <dbReference type="ChEBI" id="CHEBI:61978"/>
        <dbReference type="EC" id="3.1.3.48"/>
    </reaction>
</comment>
<organism evidence="6 7">
    <name type="scientific">Tractidigestivibacter scatoligenes</name>
    <name type="common">Olsenella scatoligenes</name>
    <dbReference type="NCBI Taxonomy" id="1299998"/>
    <lineage>
        <taxon>Bacteria</taxon>
        <taxon>Bacillati</taxon>
        <taxon>Actinomycetota</taxon>
        <taxon>Coriobacteriia</taxon>
        <taxon>Coriobacteriales</taxon>
        <taxon>Atopobiaceae</taxon>
        <taxon>Tractidigestivibacter</taxon>
    </lineage>
</organism>
<keyword evidence="4" id="KW-0904">Protein phosphatase</keyword>
<comment type="similarity">
    <text evidence="1">Belongs to the metallo-dependent hydrolases superfamily. CpsB/CapC family.</text>
</comment>
<dbReference type="Proteomes" id="UP000054078">
    <property type="component" value="Unassembled WGS sequence"/>
</dbReference>
<dbReference type="EMBL" id="LOJF01000010">
    <property type="protein sequence ID" value="KUH58190.1"/>
    <property type="molecule type" value="Genomic_DNA"/>
</dbReference>
<protein>
    <recommendedName>
        <fullName evidence="2">protein-tyrosine-phosphatase</fullName>
        <ecNumber evidence="2">3.1.3.48</ecNumber>
    </recommendedName>
</protein>
<dbReference type="GO" id="GO:0004725">
    <property type="term" value="F:protein tyrosine phosphatase activity"/>
    <property type="evidence" value="ECO:0007669"/>
    <property type="project" value="UniProtKB-EC"/>
</dbReference>
<dbReference type="InterPro" id="IPR016667">
    <property type="entry name" value="Caps_polysacc_synth_CpsB/CapC"/>
</dbReference>
<gene>
    <name evidence="6" type="ORF">AUL39_08230</name>
</gene>
<evidence type="ECO:0000256" key="2">
    <source>
        <dbReference type="ARBA" id="ARBA00013064"/>
    </source>
</evidence>
<keyword evidence="7" id="KW-1185">Reference proteome</keyword>